<dbReference type="SMART" id="SM00983">
    <property type="entry name" value="TPK_B1_binding"/>
    <property type="match status" value="1"/>
</dbReference>
<dbReference type="InterPro" id="IPR007373">
    <property type="entry name" value="Thiamin_PyroPKinase_B1-bd"/>
</dbReference>
<dbReference type="GO" id="GO:0005524">
    <property type="term" value="F:ATP binding"/>
    <property type="evidence" value="ECO:0007669"/>
    <property type="project" value="UniProtKB-KW"/>
</dbReference>
<evidence type="ECO:0000256" key="5">
    <source>
        <dbReference type="NCBIfam" id="TIGR01378"/>
    </source>
</evidence>
<dbReference type="InterPro" id="IPR007371">
    <property type="entry name" value="TPK_catalytic"/>
</dbReference>
<dbReference type="Pfam" id="PF04265">
    <property type="entry name" value="TPK_B1_binding"/>
    <property type="match status" value="1"/>
</dbReference>
<dbReference type="EMBL" id="DWZA01000086">
    <property type="protein sequence ID" value="HJA71814.1"/>
    <property type="molecule type" value="Genomic_DNA"/>
</dbReference>
<name>A0A9D2KP42_9FIRM</name>
<dbReference type="PANTHER" id="PTHR41299">
    <property type="entry name" value="THIAMINE PYROPHOSPHOKINASE"/>
    <property type="match status" value="1"/>
</dbReference>
<evidence type="ECO:0000256" key="2">
    <source>
        <dbReference type="ARBA" id="ARBA00022741"/>
    </source>
</evidence>
<dbReference type="InterPro" id="IPR036371">
    <property type="entry name" value="TPK_B1-bd_sf"/>
</dbReference>
<keyword evidence="4" id="KW-0067">ATP-binding</keyword>
<dbReference type="SUPFAM" id="SSF63999">
    <property type="entry name" value="Thiamin pyrophosphokinase, catalytic domain"/>
    <property type="match status" value="1"/>
</dbReference>
<evidence type="ECO:0000256" key="4">
    <source>
        <dbReference type="ARBA" id="ARBA00022840"/>
    </source>
</evidence>
<keyword evidence="3" id="KW-0418">Kinase</keyword>
<dbReference type="GO" id="GO:0006772">
    <property type="term" value="P:thiamine metabolic process"/>
    <property type="evidence" value="ECO:0007669"/>
    <property type="project" value="UniProtKB-UniRule"/>
</dbReference>
<gene>
    <name evidence="7" type="ORF">IAA07_09620</name>
</gene>
<accession>A0A9D2KP42</accession>
<dbReference type="GO" id="GO:0004788">
    <property type="term" value="F:thiamine diphosphokinase activity"/>
    <property type="evidence" value="ECO:0007669"/>
    <property type="project" value="UniProtKB-UniRule"/>
</dbReference>
<evidence type="ECO:0000313" key="7">
    <source>
        <dbReference type="EMBL" id="HJA71814.1"/>
    </source>
</evidence>
<protein>
    <recommendedName>
        <fullName evidence="5">Thiamine diphosphokinase</fullName>
        <ecNumber evidence="5">2.7.6.2</ecNumber>
    </recommendedName>
</protein>
<evidence type="ECO:0000259" key="6">
    <source>
        <dbReference type="SMART" id="SM00983"/>
    </source>
</evidence>
<keyword evidence="1 7" id="KW-0808">Transferase</keyword>
<sequence length="216" mass="24375">MKTCLILTGGSLNMEFAEAYIRSHSFQYVIAVDAALKKAHQLGLAVQAAVGDFDTLGREDLARYQKENGISWDIHKPEKDETDTELAVYTALRSGCDEIVMLGALGGRLDHTIGNIHLLYYCLEKGMPAYLVDERNRVWLTDRRTTFYKDRQWGKYVSFLPLTFEVKGITLTGFKYPLYKKDIQIGPSLCISNEITEQEATLDFDSGVLVCVESKD</sequence>
<keyword evidence="2" id="KW-0547">Nucleotide-binding</keyword>
<proteinExistence type="predicted"/>
<dbReference type="Gene3D" id="3.40.50.10240">
    <property type="entry name" value="Thiamin pyrophosphokinase, catalytic domain"/>
    <property type="match status" value="1"/>
</dbReference>
<dbReference type="GO" id="GO:0030975">
    <property type="term" value="F:thiamine binding"/>
    <property type="evidence" value="ECO:0007669"/>
    <property type="project" value="InterPro"/>
</dbReference>
<dbReference type="Pfam" id="PF04263">
    <property type="entry name" value="TPK_catalytic"/>
    <property type="match status" value="1"/>
</dbReference>
<organism evidence="7 8">
    <name type="scientific">Candidatus Lachnoclostridium stercoravium</name>
    <dbReference type="NCBI Taxonomy" id="2838633"/>
    <lineage>
        <taxon>Bacteria</taxon>
        <taxon>Bacillati</taxon>
        <taxon>Bacillota</taxon>
        <taxon>Clostridia</taxon>
        <taxon>Lachnospirales</taxon>
        <taxon>Lachnospiraceae</taxon>
    </lineage>
</organism>
<dbReference type="PANTHER" id="PTHR41299:SF1">
    <property type="entry name" value="THIAMINE PYROPHOSPHOKINASE"/>
    <property type="match status" value="1"/>
</dbReference>
<dbReference type="InterPro" id="IPR006282">
    <property type="entry name" value="Thi_PPkinase"/>
</dbReference>
<dbReference type="NCBIfam" id="TIGR01378">
    <property type="entry name" value="thi_PPkinase"/>
    <property type="match status" value="1"/>
</dbReference>
<dbReference type="AlphaFoldDB" id="A0A9D2KP42"/>
<dbReference type="Proteomes" id="UP000823900">
    <property type="component" value="Unassembled WGS sequence"/>
</dbReference>
<dbReference type="InterPro" id="IPR036759">
    <property type="entry name" value="TPK_catalytic_sf"/>
</dbReference>
<dbReference type="CDD" id="cd07995">
    <property type="entry name" value="TPK"/>
    <property type="match status" value="1"/>
</dbReference>
<evidence type="ECO:0000313" key="8">
    <source>
        <dbReference type="Proteomes" id="UP000823900"/>
    </source>
</evidence>
<dbReference type="GO" id="GO:0016301">
    <property type="term" value="F:kinase activity"/>
    <property type="evidence" value="ECO:0007669"/>
    <property type="project" value="UniProtKB-KW"/>
</dbReference>
<reference evidence="7" key="2">
    <citation type="submission" date="2021-04" db="EMBL/GenBank/DDBJ databases">
        <authorList>
            <person name="Gilroy R."/>
        </authorList>
    </citation>
    <scope>NUCLEOTIDE SEQUENCE</scope>
    <source>
        <strain evidence="7">CHK178-16964</strain>
    </source>
</reference>
<comment type="caution">
    <text evidence="7">The sequence shown here is derived from an EMBL/GenBank/DDBJ whole genome shotgun (WGS) entry which is preliminary data.</text>
</comment>
<dbReference type="GO" id="GO:0009229">
    <property type="term" value="P:thiamine diphosphate biosynthetic process"/>
    <property type="evidence" value="ECO:0007669"/>
    <property type="project" value="InterPro"/>
</dbReference>
<evidence type="ECO:0000256" key="1">
    <source>
        <dbReference type="ARBA" id="ARBA00022679"/>
    </source>
</evidence>
<dbReference type="EC" id="2.7.6.2" evidence="5"/>
<dbReference type="InterPro" id="IPR053149">
    <property type="entry name" value="TPK"/>
</dbReference>
<dbReference type="SUPFAM" id="SSF63862">
    <property type="entry name" value="Thiamin pyrophosphokinase, substrate-binding domain"/>
    <property type="match status" value="1"/>
</dbReference>
<feature type="domain" description="Thiamin pyrophosphokinase thiamin-binding" evidence="6">
    <location>
        <begin position="145"/>
        <end position="210"/>
    </location>
</feature>
<reference evidence="7" key="1">
    <citation type="journal article" date="2021" name="PeerJ">
        <title>Extensive microbial diversity within the chicken gut microbiome revealed by metagenomics and culture.</title>
        <authorList>
            <person name="Gilroy R."/>
            <person name="Ravi A."/>
            <person name="Getino M."/>
            <person name="Pursley I."/>
            <person name="Horton D.L."/>
            <person name="Alikhan N.F."/>
            <person name="Baker D."/>
            <person name="Gharbi K."/>
            <person name="Hall N."/>
            <person name="Watson M."/>
            <person name="Adriaenssens E.M."/>
            <person name="Foster-Nyarko E."/>
            <person name="Jarju S."/>
            <person name="Secka A."/>
            <person name="Antonio M."/>
            <person name="Oren A."/>
            <person name="Chaudhuri R.R."/>
            <person name="La Ragione R."/>
            <person name="Hildebrand F."/>
            <person name="Pallen M.J."/>
        </authorList>
    </citation>
    <scope>NUCLEOTIDE SEQUENCE</scope>
    <source>
        <strain evidence="7">CHK178-16964</strain>
    </source>
</reference>
<evidence type="ECO:0000256" key="3">
    <source>
        <dbReference type="ARBA" id="ARBA00022777"/>
    </source>
</evidence>